<organism evidence="2 3">
    <name type="scientific">Candidatus Roizmanbacteria bacterium CG22_combo_CG10-13_8_21_14_all_34_12</name>
    <dbReference type="NCBI Taxonomy" id="1974860"/>
    <lineage>
        <taxon>Bacteria</taxon>
        <taxon>Candidatus Roizmaniibacteriota</taxon>
    </lineage>
</organism>
<dbReference type="AlphaFoldDB" id="A0A2H0C1P0"/>
<sequence length="171" mass="19689">MAKGNILSDTFEQLAELGQSTAKQAVKSVVQIVNPFDKTSGAKTSEVNQEPSQVRTSEVKRGKDHTPLDFQKLKNKFQSKDKLQAEALRNRLFQIVKREDEKILERKDMEEAQKKRREEYEEQEKKRKGQQQKMQNQQSSMPTGKAKRGTMSRKRSSEQQHAENKPGTGKQ</sequence>
<dbReference type="EMBL" id="PCTC01000069">
    <property type="protein sequence ID" value="PIP63280.1"/>
    <property type="molecule type" value="Genomic_DNA"/>
</dbReference>
<accession>A0A2H0C1P0</accession>
<evidence type="ECO:0000313" key="2">
    <source>
        <dbReference type="EMBL" id="PIP63280.1"/>
    </source>
</evidence>
<reference evidence="2 3" key="1">
    <citation type="submission" date="2017-09" db="EMBL/GenBank/DDBJ databases">
        <title>Depth-based differentiation of microbial function through sediment-hosted aquifers and enrichment of novel symbionts in the deep terrestrial subsurface.</title>
        <authorList>
            <person name="Probst A.J."/>
            <person name="Ladd B."/>
            <person name="Jarett J.K."/>
            <person name="Geller-Mcgrath D.E."/>
            <person name="Sieber C.M."/>
            <person name="Emerson J.B."/>
            <person name="Anantharaman K."/>
            <person name="Thomas B.C."/>
            <person name="Malmstrom R."/>
            <person name="Stieglmeier M."/>
            <person name="Klingl A."/>
            <person name="Woyke T."/>
            <person name="Ryan C.M."/>
            <person name="Banfield J.F."/>
        </authorList>
    </citation>
    <scope>NUCLEOTIDE SEQUENCE [LARGE SCALE GENOMIC DNA]</scope>
    <source>
        <strain evidence="2">CG22_combo_CG10-13_8_21_14_all_34_12</strain>
    </source>
</reference>
<gene>
    <name evidence="2" type="ORF">COW97_03255</name>
</gene>
<proteinExistence type="predicted"/>
<comment type="caution">
    <text evidence="2">The sequence shown here is derived from an EMBL/GenBank/DDBJ whole genome shotgun (WGS) entry which is preliminary data.</text>
</comment>
<feature type="region of interest" description="Disordered" evidence="1">
    <location>
        <begin position="100"/>
        <end position="171"/>
    </location>
</feature>
<feature type="compositionally biased region" description="Basic and acidic residues" evidence="1">
    <location>
        <begin position="100"/>
        <end position="125"/>
    </location>
</feature>
<feature type="region of interest" description="Disordered" evidence="1">
    <location>
        <begin position="37"/>
        <end position="70"/>
    </location>
</feature>
<feature type="compositionally biased region" description="Basic residues" evidence="1">
    <location>
        <begin position="145"/>
        <end position="154"/>
    </location>
</feature>
<feature type="compositionally biased region" description="Basic and acidic residues" evidence="1">
    <location>
        <begin position="155"/>
        <end position="164"/>
    </location>
</feature>
<feature type="compositionally biased region" description="Polar residues" evidence="1">
    <location>
        <begin position="41"/>
        <end position="56"/>
    </location>
</feature>
<dbReference type="Proteomes" id="UP000229699">
    <property type="component" value="Unassembled WGS sequence"/>
</dbReference>
<protein>
    <submittedName>
        <fullName evidence="2">Uncharacterized protein</fullName>
    </submittedName>
</protein>
<evidence type="ECO:0000256" key="1">
    <source>
        <dbReference type="SAM" id="MobiDB-lite"/>
    </source>
</evidence>
<evidence type="ECO:0000313" key="3">
    <source>
        <dbReference type="Proteomes" id="UP000229699"/>
    </source>
</evidence>
<feature type="compositionally biased region" description="Basic and acidic residues" evidence="1">
    <location>
        <begin position="57"/>
        <end position="67"/>
    </location>
</feature>
<name>A0A2H0C1P0_9BACT</name>